<evidence type="ECO:0000256" key="11">
    <source>
        <dbReference type="ARBA" id="ARBA00031350"/>
    </source>
</evidence>
<evidence type="ECO:0000256" key="3">
    <source>
        <dbReference type="ARBA" id="ARBA00011890"/>
    </source>
</evidence>
<dbReference type="InterPro" id="IPR000682">
    <property type="entry name" value="PCMT"/>
</dbReference>
<dbReference type="OrthoDB" id="5143400at2"/>
<evidence type="ECO:0000313" key="13">
    <source>
        <dbReference type="Proteomes" id="UP000322927"/>
    </source>
</evidence>
<evidence type="ECO:0000256" key="10">
    <source>
        <dbReference type="ARBA" id="ARBA00031323"/>
    </source>
</evidence>
<keyword evidence="6 12" id="KW-0489">Methyltransferase</keyword>
<dbReference type="EC" id="2.1.1.77" evidence="3"/>
<keyword evidence="5" id="KW-0963">Cytoplasm</keyword>
<dbReference type="Pfam" id="PF01135">
    <property type="entry name" value="PCMT"/>
    <property type="match status" value="1"/>
</dbReference>
<dbReference type="InterPro" id="IPR026448">
    <property type="entry name" value="Methyltr_grasp"/>
</dbReference>
<evidence type="ECO:0000256" key="4">
    <source>
        <dbReference type="ARBA" id="ARBA00013346"/>
    </source>
</evidence>
<organism evidence="12 13">
    <name type="scientific">Streptomyces venezuelae</name>
    <dbReference type="NCBI Taxonomy" id="54571"/>
    <lineage>
        <taxon>Bacteria</taxon>
        <taxon>Bacillati</taxon>
        <taxon>Actinomycetota</taxon>
        <taxon>Actinomycetes</taxon>
        <taxon>Kitasatosporales</taxon>
        <taxon>Streptomycetaceae</taxon>
        <taxon>Streptomyces</taxon>
    </lineage>
</organism>
<dbReference type="Proteomes" id="UP000322927">
    <property type="component" value="Chromosome"/>
</dbReference>
<dbReference type="InterPro" id="IPR029063">
    <property type="entry name" value="SAM-dependent_MTases_sf"/>
</dbReference>
<sequence length="380" mass="40224">MTVDTAPLRRALAAEIGTSNPTLAPQWGAAVAAVPRDLFLDTALYRPAGSRWEPVRRGEVGEQEWLRLVYADRTLVTQVDGVDAADATGPISGIPTSSATLPSLVVRTLQVAELQGGDKVLEVGTGTGYSTAILCHRLGEKQVVSIEYDTAVAASAAAHLKSAGYSPTLVVGDGLQGHQEQADYDAVIATCAVRSIPRSWLWQLADGGSITTTISGWMLASGLIRLTLDDTGAAHGRFTADPISYMLARPHERPPHPVLLRHDGNTSHARVAPALLQEWAGCFVAQLAAPSAELMTSGDGVVLRDVATGSQAWTETDGKGSTVHQHGPLRLWDQVEAALETWQSAGAPALAEFGMTVSDTALDQTVWLGSPDGPRWHLPI</sequence>
<keyword evidence="8" id="KW-0949">S-adenosyl-L-methionine</keyword>
<dbReference type="SUPFAM" id="SSF53335">
    <property type="entry name" value="S-adenosyl-L-methionine-dependent methyltransferases"/>
    <property type="match status" value="1"/>
</dbReference>
<accession>A0A5P2C8P0</accession>
<comment type="similarity">
    <text evidence="2">Belongs to the methyltransferase superfamily. L-isoaspartyl/D-aspartyl protein methyltransferase family.</text>
</comment>
<evidence type="ECO:0000313" key="12">
    <source>
        <dbReference type="EMBL" id="QES38610.1"/>
    </source>
</evidence>
<reference evidence="12 13" key="1">
    <citation type="submission" date="2018-05" db="EMBL/GenBank/DDBJ databases">
        <title>Streptomyces venezuelae.</title>
        <authorList>
            <person name="Kim W."/>
            <person name="Lee N."/>
            <person name="Cho B.-K."/>
        </authorList>
    </citation>
    <scope>NUCLEOTIDE SEQUENCE [LARGE SCALE GENOMIC DNA]</scope>
    <source>
        <strain evidence="12 13">ATCC 14584</strain>
    </source>
</reference>
<dbReference type="EMBL" id="CP029192">
    <property type="protein sequence ID" value="QES38610.1"/>
    <property type="molecule type" value="Genomic_DNA"/>
</dbReference>
<dbReference type="RefSeq" id="WP_150220784.1">
    <property type="nucleotide sequence ID" value="NZ_CP029192.1"/>
</dbReference>
<comment type="subcellular location">
    <subcellularLocation>
        <location evidence="1">Cytoplasm</location>
    </subcellularLocation>
</comment>
<dbReference type="AlphaFoldDB" id="A0A5P2C8P0"/>
<evidence type="ECO:0000256" key="9">
    <source>
        <dbReference type="ARBA" id="ARBA00030757"/>
    </source>
</evidence>
<dbReference type="GO" id="GO:0005737">
    <property type="term" value="C:cytoplasm"/>
    <property type="evidence" value="ECO:0007669"/>
    <property type="project" value="UniProtKB-SubCell"/>
</dbReference>
<evidence type="ECO:0000256" key="8">
    <source>
        <dbReference type="ARBA" id="ARBA00022691"/>
    </source>
</evidence>
<evidence type="ECO:0000256" key="1">
    <source>
        <dbReference type="ARBA" id="ARBA00004496"/>
    </source>
</evidence>
<evidence type="ECO:0000256" key="7">
    <source>
        <dbReference type="ARBA" id="ARBA00022679"/>
    </source>
</evidence>
<protein>
    <recommendedName>
        <fullName evidence="4">Protein-L-isoaspartate O-methyltransferase</fullName>
        <ecNumber evidence="3">2.1.1.77</ecNumber>
    </recommendedName>
    <alternativeName>
        <fullName evidence="11">L-isoaspartyl protein carboxyl methyltransferase</fullName>
    </alternativeName>
    <alternativeName>
        <fullName evidence="9">Protein L-isoaspartyl methyltransferase</fullName>
    </alternativeName>
    <alternativeName>
        <fullName evidence="10">Protein-beta-aspartate methyltransferase</fullName>
    </alternativeName>
</protein>
<dbReference type="PANTHER" id="PTHR11579">
    <property type="entry name" value="PROTEIN-L-ISOASPARTATE O-METHYLTRANSFERASE"/>
    <property type="match status" value="1"/>
</dbReference>
<name>A0A5P2C8P0_STRVZ</name>
<proteinExistence type="inferred from homology"/>
<evidence type="ECO:0000256" key="6">
    <source>
        <dbReference type="ARBA" id="ARBA00022603"/>
    </source>
</evidence>
<gene>
    <name evidence="12" type="ORF">DEJ48_39065</name>
</gene>
<keyword evidence="7 12" id="KW-0808">Transferase</keyword>
<evidence type="ECO:0000256" key="5">
    <source>
        <dbReference type="ARBA" id="ARBA00022490"/>
    </source>
</evidence>
<dbReference type="GO" id="GO:0004719">
    <property type="term" value="F:protein-L-isoaspartate (D-aspartate) O-methyltransferase activity"/>
    <property type="evidence" value="ECO:0007669"/>
    <property type="project" value="UniProtKB-EC"/>
</dbReference>
<dbReference type="CDD" id="cd02440">
    <property type="entry name" value="AdoMet_MTases"/>
    <property type="match status" value="1"/>
</dbReference>
<dbReference type="GO" id="GO:0032259">
    <property type="term" value="P:methylation"/>
    <property type="evidence" value="ECO:0007669"/>
    <property type="project" value="UniProtKB-KW"/>
</dbReference>
<dbReference type="NCBIfam" id="TIGR04188">
    <property type="entry name" value="methyltr_grsp"/>
    <property type="match status" value="1"/>
</dbReference>
<dbReference type="Gene3D" id="3.40.50.150">
    <property type="entry name" value="Vaccinia Virus protein VP39"/>
    <property type="match status" value="1"/>
</dbReference>
<dbReference type="PANTHER" id="PTHR11579:SF0">
    <property type="entry name" value="PROTEIN-L-ISOASPARTATE(D-ASPARTATE) O-METHYLTRANSFERASE"/>
    <property type="match status" value="1"/>
</dbReference>
<evidence type="ECO:0000256" key="2">
    <source>
        <dbReference type="ARBA" id="ARBA00005369"/>
    </source>
</evidence>